<dbReference type="RefSeq" id="XP_038068722.1">
    <property type="nucleotide sequence ID" value="XM_038212794.1"/>
</dbReference>
<reference evidence="1" key="1">
    <citation type="submission" date="2022-11" db="UniProtKB">
        <authorList>
            <consortium name="EnsemblMetazoa"/>
        </authorList>
    </citation>
    <scope>IDENTIFICATION</scope>
</reference>
<sequence>MPSPEFYKNTGVCGNRAHRLTISTSRLFSPVHRDLKMKLFAIVACVAFLYGVSSETPDIDNNAEFEALSVVGDPDEWDETAVLALNEDQTDEGWDEGHSLAWMYGAQEQVSYPLESESDAQTERFSCSCSGGRCNCCLRFKIFFKRYNACLVASYRGGEICAAAKLNSRTLASRCVSASRTHVKACKRILRRKVCAGLTDITWGSRSVTARGLLEVKGIFSKKIGRITIGI</sequence>
<evidence type="ECO:0000313" key="2">
    <source>
        <dbReference type="Proteomes" id="UP000887568"/>
    </source>
</evidence>
<organism evidence="1 2">
    <name type="scientific">Patiria miniata</name>
    <name type="common">Bat star</name>
    <name type="synonym">Asterina miniata</name>
    <dbReference type="NCBI Taxonomy" id="46514"/>
    <lineage>
        <taxon>Eukaryota</taxon>
        <taxon>Metazoa</taxon>
        <taxon>Echinodermata</taxon>
        <taxon>Eleutherozoa</taxon>
        <taxon>Asterozoa</taxon>
        <taxon>Asteroidea</taxon>
        <taxon>Valvatacea</taxon>
        <taxon>Valvatida</taxon>
        <taxon>Asterinidae</taxon>
        <taxon>Patiria</taxon>
    </lineage>
</organism>
<accession>A0A914AYE4</accession>
<proteinExistence type="predicted"/>
<dbReference type="Proteomes" id="UP000887568">
    <property type="component" value="Unplaced"/>
</dbReference>
<protein>
    <recommendedName>
        <fullName evidence="3">DUF4773 domain-containing protein</fullName>
    </recommendedName>
</protein>
<dbReference type="GeneID" id="119738065"/>
<dbReference type="AlphaFoldDB" id="A0A914AYE4"/>
<evidence type="ECO:0000313" key="1">
    <source>
        <dbReference type="EnsemblMetazoa" id="XP_038068722.1"/>
    </source>
</evidence>
<keyword evidence="2" id="KW-1185">Reference proteome</keyword>
<dbReference type="OMA" id="KRYNACL"/>
<name>A0A914AYE4_PATMI</name>
<evidence type="ECO:0008006" key="3">
    <source>
        <dbReference type="Google" id="ProtNLM"/>
    </source>
</evidence>
<dbReference type="OrthoDB" id="10223168at2759"/>
<dbReference type="EnsemblMetazoa" id="XM_038212794.1">
    <property type="protein sequence ID" value="XP_038068722.1"/>
    <property type="gene ID" value="LOC119738065"/>
</dbReference>